<feature type="transmembrane region" description="Helical" evidence="7">
    <location>
        <begin position="35"/>
        <end position="63"/>
    </location>
</feature>
<feature type="transmembrane region" description="Helical" evidence="7">
    <location>
        <begin position="327"/>
        <end position="347"/>
    </location>
</feature>
<comment type="subcellular location">
    <subcellularLocation>
        <location evidence="1">Cell membrane</location>
        <topology evidence="1">Multi-pass membrane protein</topology>
    </subcellularLocation>
</comment>
<evidence type="ECO:0000256" key="7">
    <source>
        <dbReference type="SAM" id="Phobius"/>
    </source>
</evidence>
<feature type="transmembrane region" description="Helical" evidence="7">
    <location>
        <begin position="150"/>
        <end position="170"/>
    </location>
</feature>
<evidence type="ECO:0000313" key="8">
    <source>
        <dbReference type="EMBL" id="QTD50809.1"/>
    </source>
</evidence>
<evidence type="ECO:0000256" key="3">
    <source>
        <dbReference type="ARBA" id="ARBA00022475"/>
    </source>
</evidence>
<proteinExistence type="inferred from homology"/>
<dbReference type="KEGG" id="scor:J3U87_34935"/>
<protein>
    <submittedName>
        <fullName evidence="8">Permease</fullName>
    </submittedName>
</protein>
<keyword evidence="4 7" id="KW-0812">Transmembrane</keyword>
<evidence type="ECO:0000313" key="9">
    <source>
        <dbReference type="Proteomes" id="UP000663929"/>
    </source>
</evidence>
<feature type="transmembrane region" description="Helical" evidence="7">
    <location>
        <begin position="423"/>
        <end position="443"/>
    </location>
</feature>
<dbReference type="PANTHER" id="PTHR34184">
    <property type="entry name" value="UPF0718 PROTEIN YCGR"/>
    <property type="match status" value="1"/>
</dbReference>
<name>A0A8A4TLD9_SULCO</name>
<dbReference type="InterPro" id="IPR005524">
    <property type="entry name" value="DUF318"/>
</dbReference>
<feature type="transmembrane region" description="Helical" evidence="7">
    <location>
        <begin position="84"/>
        <end position="102"/>
    </location>
</feature>
<dbReference type="PANTHER" id="PTHR34184:SF4">
    <property type="entry name" value="UPF0718 PROTEIN YCGR"/>
    <property type="match status" value="1"/>
</dbReference>
<feature type="transmembrane region" description="Helical" evidence="7">
    <location>
        <begin position="512"/>
        <end position="530"/>
    </location>
</feature>
<feature type="transmembrane region" description="Helical" evidence="7">
    <location>
        <begin position="122"/>
        <end position="143"/>
    </location>
</feature>
<dbReference type="Proteomes" id="UP000663929">
    <property type="component" value="Chromosome"/>
</dbReference>
<evidence type="ECO:0000256" key="1">
    <source>
        <dbReference type="ARBA" id="ARBA00004651"/>
    </source>
</evidence>
<dbReference type="InterPro" id="IPR052923">
    <property type="entry name" value="UPF0718"/>
</dbReference>
<feature type="transmembrane region" description="Helical" evidence="7">
    <location>
        <begin position="359"/>
        <end position="377"/>
    </location>
</feature>
<feature type="transmembrane region" description="Helical" evidence="7">
    <location>
        <begin position="219"/>
        <end position="239"/>
    </location>
</feature>
<feature type="transmembrane region" description="Helical" evidence="7">
    <location>
        <begin position="176"/>
        <end position="198"/>
    </location>
</feature>
<feature type="transmembrane region" description="Helical" evidence="7">
    <location>
        <begin position="455"/>
        <end position="478"/>
    </location>
</feature>
<dbReference type="EMBL" id="CP071793">
    <property type="protein sequence ID" value="QTD50809.1"/>
    <property type="molecule type" value="Genomic_DNA"/>
</dbReference>
<gene>
    <name evidence="8" type="ORF">J3U87_34935</name>
</gene>
<dbReference type="AlphaFoldDB" id="A0A8A4TLD9"/>
<feature type="transmembrane region" description="Helical" evidence="7">
    <location>
        <begin position="484"/>
        <end position="505"/>
    </location>
</feature>
<keyword evidence="6 7" id="KW-0472">Membrane</keyword>
<dbReference type="RefSeq" id="WP_237380855.1">
    <property type="nucleotide sequence ID" value="NZ_CP071793.1"/>
</dbReference>
<comment type="similarity">
    <text evidence="2">Belongs to the UPF0718 family.</text>
</comment>
<dbReference type="GO" id="GO:0005886">
    <property type="term" value="C:plasma membrane"/>
    <property type="evidence" value="ECO:0007669"/>
    <property type="project" value="UniProtKB-SubCell"/>
</dbReference>
<dbReference type="Pfam" id="PF03773">
    <property type="entry name" value="ArsP_1"/>
    <property type="match status" value="1"/>
</dbReference>
<feature type="transmembrane region" description="Helical" evidence="7">
    <location>
        <begin position="259"/>
        <end position="277"/>
    </location>
</feature>
<feature type="transmembrane region" description="Helical" evidence="7">
    <location>
        <begin position="298"/>
        <end position="315"/>
    </location>
</feature>
<feature type="transmembrane region" description="Helical" evidence="7">
    <location>
        <begin position="550"/>
        <end position="570"/>
    </location>
</feature>
<reference evidence="8" key="1">
    <citation type="submission" date="2021-03" db="EMBL/GenBank/DDBJ databases">
        <title>Acanthopleuribacteraceae sp. M133.</title>
        <authorList>
            <person name="Wang G."/>
        </authorList>
    </citation>
    <scope>NUCLEOTIDE SEQUENCE</scope>
    <source>
        <strain evidence="8">M133</strain>
    </source>
</reference>
<evidence type="ECO:0000256" key="2">
    <source>
        <dbReference type="ARBA" id="ARBA00006386"/>
    </source>
</evidence>
<organism evidence="8 9">
    <name type="scientific">Sulfidibacter corallicola</name>
    <dbReference type="NCBI Taxonomy" id="2818388"/>
    <lineage>
        <taxon>Bacteria</taxon>
        <taxon>Pseudomonadati</taxon>
        <taxon>Acidobacteriota</taxon>
        <taxon>Holophagae</taxon>
        <taxon>Acanthopleuribacterales</taxon>
        <taxon>Acanthopleuribacteraceae</taxon>
        <taxon>Sulfidibacter</taxon>
    </lineage>
</organism>
<evidence type="ECO:0000256" key="5">
    <source>
        <dbReference type="ARBA" id="ARBA00022989"/>
    </source>
</evidence>
<evidence type="ECO:0000256" key="4">
    <source>
        <dbReference type="ARBA" id="ARBA00022692"/>
    </source>
</evidence>
<accession>A0A8A4TLD9</accession>
<keyword evidence="9" id="KW-1185">Reference proteome</keyword>
<keyword evidence="5 7" id="KW-1133">Transmembrane helix</keyword>
<keyword evidence="3" id="KW-1003">Cell membrane</keyword>
<evidence type="ECO:0000256" key="6">
    <source>
        <dbReference type="ARBA" id="ARBA00023136"/>
    </source>
</evidence>
<sequence>MFLLLASLISLLAGPLVYRMLSGRHHGLHLIDGFIFVAIGGLVLAVTLPESLIHGGWPALLFLAGGALLPTLSERFFHRYERQTHLITLILAIGGLLLRAMADGATLTSAGDHGNGHHPGGPLLAWGILLHSFPIGLTVWWFVRPSYGARFAAATLGTIALGSLGGFYLAPQVLATFSTGGMALFQAFVGGTLLHVVFHRPHARGADCGQPHPNRWFEGTGNLLGCLFLIYLLADHLTHTESAWLGDMAHTFVDLARESAPALLLAYVLAGIVSAFMPDSYVKWIKKGRSLGQSMRGMLVGLPLPVCSCGVVPLYHTLIRKGAPPTAAMAFLIATPELGLDAVLLSLPLLGGEMTLTRVLAAALVALVVGVVVGRMAPVLDPPAPKKSCCNGSDHQPAPTMMEKLRGGLKEGLCDLVDHTGPWILVGLLIAAVANPLLSNGMLSGLPDGLEIPIFALLGMPVYVCAAGATPLIAVFLMNGVSPGAALAFLLTGPATNVTTFGVLRQLHGKKAAFLFGLVTLTITVALGFLTNAVLPDFAPLTVAGHEHHWAWYQIVSLVLLVGLYLFSLWRRGARTFFGGLIAGAMVDTGQEAHSH</sequence>